<evidence type="ECO:0000256" key="6">
    <source>
        <dbReference type="SAM" id="Phobius"/>
    </source>
</evidence>
<evidence type="ECO:0000256" key="5">
    <source>
        <dbReference type="ARBA" id="ARBA00023136"/>
    </source>
</evidence>
<dbReference type="PANTHER" id="PTHR31632:SF2">
    <property type="entry name" value="PLASMA MEMBRANE IRON PERMEASE"/>
    <property type="match status" value="1"/>
</dbReference>
<proteinExistence type="inferred from homology"/>
<keyword evidence="3 6" id="KW-0812">Transmembrane</keyword>
<evidence type="ECO:0008006" key="9">
    <source>
        <dbReference type="Google" id="ProtNLM"/>
    </source>
</evidence>
<feature type="transmembrane region" description="Helical" evidence="6">
    <location>
        <begin position="567"/>
        <end position="585"/>
    </location>
</feature>
<comment type="subcellular location">
    <subcellularLocation>
        <location evidence="1">Membrane</location>
        <topology evidence="1">Multi-pass membrane protein</topology>
    </subcellularLocation>
</comment>
<dbReference type="AlphaFoldDB" id="A0A172TJC3"/>
<dbReference type="Proteomes" id="UP000076927">
    <property type="component" value="Chromosome"/>
</dbReference>
<name>A0A172TJC3_9BACL</name>
<feature type="transmembrane region" description="Helical" evidence="6">
    <location>
        <begin position="339"/>
        <end position="360"/>
    </location>
</feature>
<dbReference type="EMBL" id="CP011388">
    <property type="protein sequence ID" value="ANE46893.1"/>
    <property type="molecule type" value="Genomic_DNA"/>
</dbReference>
<dbReference type="Pfam" id="PF03239">
    <property type="entry name" value="FTR1"/>
    <property type="match status" value="1"/>
</dbReference>
<dbReference type="InterPro" id="IPR004923">
    <property type="entry name" value="FTR1/Fip1/EfeU"/>
</dbReference>
<gene>
    <name evidence="7" type="ORF">SY83_12085</name>
</gene>
<keyword evidence="5 6" id="KW-0472">Membrane</keyword>
<evidence type="ECO:0000256" key="3">
    <source>
        <dbReference type="ARBA" id="ARBA00022692"/>
    </source>
</evidence>
<dbReference type="KEGG" id="pswu:SY83_12085"/>
<organism evidence="7 8">
    <name type="scientific">Paenibacillus swuensis</name>
    <dbReference type="NCBI Taxonomy" id="1178515"/>
    <lineage>
        <taxon>Bacteria</taxon>
        <taxon>Bacillati</taxon>
        <taxon>Bacillota</taxon>
        <taxon>Bacilli</taxon>
        <taxon>Bacillales</taxon>
        <taxon>Paenibacillaceae</taxon>
        <taxon>Paenibacillus</taxon>
    </lineage>
</organism>
<keyword evidence="4 6" id="KW-1133">Transmembrane helix</keyword>
<evidence type="ECO:0000256" key="1">
    <source>
        <dbReference type="ARBA" id="ARBA00004141"/>
    </source>
</evidence>
<accession>A0A172TJC3</accession>
<evidence type="ECO:0000313" key="7">
    <source>
        <dbReference type="EMBL" id="ANE46893.1"/>
    </source>
</evidence>
<dbReference type="PATRIC" id="fig|1178515.4.peg.2413"/>
<sequence>MKRIGHILTTILMLVLVLPLGFPYVAGAQPTTDTLHKQLISYSSDALISSGDTDWATVLEAVTGIRAALPVLSEEKSEDSKALLMALQGAEKALKTADSDPDGAKKAVSLLAKATDAYVSADDQGNESGQIQSNLKALLPLLKDTLKAVENGNLPAAIEIYNRFITAWGKAETAIRREDGELYGRIEVKLSGARIALTAEMPDPEKSAQKLQELITIAEDYIAGRTTSSSSSSVDGVSIHSIAGLITLVEQVKWDLEKSQAEAASAKMETFITAWPELEGEVRTRSQQAYRDIENDMISLSSGLLAAKPDYDNVSRKADQLIIKLEPYAQASAYTAWDAFAILFREGVEAILIVASLLALLKRSGHENKRKWIWSGAAAGIAVSVILALVLSVFLSNMATGSSREFVEGISSLIAVLFMVTVGAWLHGKSNVHNWNRFMERTIGASLAKGALWSLSITAFLTVMREGAETIIFYIGMAPSIAVSDIMLGIGAAVVVLAVIAFAVKKLSARIPVRPFFRVAGLLMYYMAFKFLGVGIHALQVAGTLPAHATTAVPEIPSLGTYQSWEVLIPQGLVLLFIMVTILRVERSKKPTGQPVTPL</sequence>
<feature type="transmembrane region" description="Helical" evidence="6">
    <location>
        <begin position="372"/>
        <end position="394"/>
    </location>
</feature>
<protein>
    <recommendedName>
        <fullName evidence="9">Iron permease</fullName>
    </recommendedName>
</protein>
<feature type="transmembrane region" description="Helical" evidence="6">
    <location>
        <begin position="447"/>
        <end position="465"/>
    </location>
</feature>
<reference evidence="7 8" key="1">
    <citation type="submission" date="2015-01" db="EMBL/GenBank/DDBJ databases">
        <title>Paenibacillus swuensis/DY6/whole genome sequencing.</title>
        <authorList>
            <person name="Kim M.K."/>
            <person name="Srinivasan S."/>
            <person name="Lee J.-J."/>
        </authorList>
    </citation>
    <scope>NUCLEOTIDE SEQUENCE [LARGE SCALE GENOMIC DNA]</scope>
    <source>
        <strain evidence="7 8">DY6</strain>
    </source>
</reference>
<dbReference type="GO" id="GO:0015093">
    <property type="term" value="F:ferrous iron transmembrane transporter activity"/>
    <property type="evidence" value="ECO:0007669"/>
    <property type="project" value="TreeGrafter"/>
</dbReference>
<keyword evidence="8" id="KW-1185">Reference proteome</keyword>
<evidence type="ECO:0000256" key="2">
    <source>
        <dbReference type="ARBA" id="ARBA00008333"/>
    </source>
</evidence>
<dbReference type="OrthoDB" id="8215804at2"/>
<evidence type="ECO:0000313" key="8">
    <source>
        <dbReference type="Proteomes" id="UP000076927"/>
    </source>
</evidence>
<feature type="transmembrane region" description="Helical" evidence="6">
    <location>
        <begin position="471"/>
        <end position="504"/>
    </location>
</feature>
<comment type="similarity">
    <text evidence="2">Belongs to the oxidase-dependent Fe transporter (OFeT) (TC 9.A.10.1) family.</text>
</comment>
<dbReference type="RefSeq" id="WP_082882491.1">
    <property type="nucleotide sequence ID" value="NZ_CP011388.1"/>
</dbReference>
<feature type="transmembrane region" description="Helical" evidence="6">
    <location>
        <begin position="516"/>
        <end position="539"/>
    </location>
</feature>
<dbReference type="PANTHER" id="PTHR31632">
    <property type="entry name" value="IRON TRANSPORTER FTH1"/>
    <property type="match status" value="1"/>
</dbReference>
<evidence type="ECO:0000256" key="4">
    <source>
        <dbReference type="ARBA" id="ARBA00022989"/>
    </source>
</evidence>
<dbReference type="STRING" id="1178515.SY83_12085"/>
<feature type="transmembrane region" description="Helical" evidence="6">
    <location>
        <begin position="406"/>
        <end position="426"/>
    </location>
</feature>
<dbReference type="GO" id="GO:0033573">
    <property type="term" value="C:high-affinity iron permease complex"/>
    <property type="evidence" value="ECO:0007669"/>
    <property type="project" value="InterPro"/>
</dbReference>